<evidence type="ECO:0000256" key="1">
    <source>
        <dbReference type="SAM" id="SignalP"/>
    </source>
</evidence>
<gene>
    <name evidence="2" type="ORF">Ga0123462_0219</name>
</gene>
<evidence type="ECO:0000313" key="3">
    <source>
        <dbReference type="Proteomes" id="UP000231637"/>
    </source>
</evidence>
<dbReference type="RefSeq" id="WP_100264614.1">
    <property type="nucleotide sequence ID" value="NZ_CP018800.1"/>
</dbReference>
<evidence type="ECO:0008006" key="4">
    <source>
        <dbReference type="Google" id="ProtNLM"/>
    </source>
</evidence>
<name>A0A2K8L1D6_9PROT</name>
<evidence type="ECO:0000313" key="2">
    <source>
        <dbReference type="EMBL" id="ATX81097.1"/>
    </source>
</evidence>
<keyword evidence="3" id="KW-1185">Reference proteome</keyword>
<protein>
    <recommendedName>
        <fullName evidence="4">DUF2066 domain-containing protein</fullName>
    </recommendedName>
</protein>
<feature type="chain" id="PRO_5014953262" description="DUF2066 domain-containing protein" evidence="1">
    <location>
        <begin position="21"/>
        <end position="315"/>
    </location>
</feature>
<proteinExistence type="predicted"/>
<dbReference type="Proteomes" id="UP000231637">
    <property type="component" value="Chromosome"/>
</dbReference>
<dbReference type="AlphaFoldDB" id="A0A2K8L1D6"/>
<keyword evidence="1" id="KW-0732">Signal</keyword>
<reference evidence="2 3" key="1">
    <citation type="submission" date="2016-12" db="EMBL/GenBank/DDBJ databases">
        <title>Isolation and genomic insights into novel planktonic Zetaproteobacteria from stratified waters of the Chesapeake Bay.</title>
        <authorList>
            <person name="McAllister S.M."/>
            <person name="Kato S."/>
            <person name="Chan C.S."/>
            <person name="Chiu B.K."/>
            <person name="Field E.K."/>
        </authorList>
    </citation>
    <scope>NUCLEOTIDE SEQUENCE [LARGE SCALE GENOMIC DNA]</scope>
    <source>
        <strain evidence="2 3">CP-8</strain>
    </source>
</reference>
<dbReference type="EMBL" id="CP018800">
    <property type="protein sequence ID" value="ATX81097.1"/>
    <property type="molecule type" value="Genomic_DNA"/>
</dbReference>
<dbReference type="KEGG" id="mfn:Ga0123462_0219"/>
<organism evidence="2 3">
    <name type="scientific">Mariprofundus ferrinatatus</name>
    <dbReference type="NCBI Taxonomy" id="1921087"/>
    <lineage>
        <taxon>Bacteria</taxon>
        <taxon>Pseudomonadati</taxon>
        <taxon>Pseudomonadota</taxon>
        <taxon>Candidatius Mariprofundia</taxon>
        <taxon>Mariprofundales</taxon>
        <taxon>Mariprofundaceae</taxon>
        <taxon>Mariprofundus</taxon>
    </lineage>
</organism>
<dbReference type="OrthoDB" id="5292259at2"/>
<accession>A0A2K8L1D6</accession>
<feature type="signal peptide" evidence="1">
    <location>
        <begin position="1"/>
        <end position="20"/>
    </location>
</feature>
<sequence length="315" mass="35390">MIKRIISLLLLLLVPQLVLAATDARMQIEVVAKDSNTAEFLRANIDKAAELALPKLWQRIVLQEALNKIPDSTNAIRFLQRATPSQNGMMVTFDQRRVLSFLKQNRIPHIAEQPAWNLSVQLSSASGRAMPESAAMLEQFAAEEAETWGYGINAAKASLVLHWRWLDSRQVELSVRGTSKLGEFSETRAAGAGDPFRQLKPWLSSVLLRARDAYASNAPKAVPSGGIEAANGVAMPQNRSVFLVVERHASLPEQVLFEEELRRDPRVLELSLRQTNRDGQQYRMILKGEDELWLPQWFKRRGLSLTSSVEGWVAR</sequence>